<name>A0ABD2WVK8_9HYME</name>
<sequence length="70" mass="8174">MGNIAIGADVFLQILRKNPFDFFGPKNVPKISFTFFTKTTRYSRRDLPSCLHCDFVYRHSAEQSTYTLHK</sequence>
<dbReference type="Proteomes" id="UP001627154">
    <property type="component" value="Unassembled WGS sequence"/>
</dbReference>
<dbReference type="AlphaFoldDB" id="A0ABD2WVK8"/>
<organism evidence="1 2">
    <name type="scientific">Trichogramma kaykai</name>
    <dbReference type="NCBI Taxonomy" id="54128"/>
    <lineage>
        <taxon>Eukaryota</taxon>
        <taxon>Metazoa</taxon>
        <taxon>Ecdysozoa</taxon>
        <taxon>Arthropoda</taxon>
        <taxon>Hexapoda</taxon>
        <taxon>Insecta</taxon>
        <taxon>Pterygota</taxon>
        <taxon>Neoptera</taxon>
        <taxon>Endopterygota</taxon>
        <taxon>Hymenoptera</taxon>
        <taxon>Apocrita</taxon>
        <taxon>Proctotrupomorpha</taxon>
        <taxon>Chalcidoidea</taxon>
        <taxon>Trichogrammatidae</taxon>
        <taxon>Trichogramma</taxon>
    </lineage>
</organism>
<proteinExistence type="predicted"/>
<keyword evidence="2" id="KW-1185">Reference proteome</keyword>
<accession>A0ABD2WVK8</accession>
<evidence type="ECO:0000313" key="1">
    <source>
        <dbReference type="EMBL" id="KAL3397087.1"/>
    </source>
</evidence>
<comment type="caution">
    <text evidence="1">The sequence shown here is derived from an EMBL/GenBank/DDBJ whole genome shotgun (WGS) entry which is preliminary data.</text>
</comment>
<protein>
    <submittedName>
        <fullName evidence="1">Uncharacterized protein</fullName>
    </submittedName>
</protein>
<dbReference type="EMBL" id="JBJJXI010000067">
    <property type="protein sequence ID" value="KAL3397087.1"/>
    <property type="molecule type" value="Genomic_DNA"/>
</dbReference>
<reference evidence="1 2" key="1">
    <citation type="journal article" date="2024" name="bioRxiv">
        <title>A reference genome for Trichogramma kaykai: A tiny desert-dwelling parasitoid wasp with competing sex-ratio distorters.</title>
        <authorList>
            <person name="Culotta J."/>
            <person name="Lindsey A.R."/>
        </authorList>
    </citation>
    <scope>NUCLEOTIDE SEQUENCE [LARGE SCALE GENOMIC DNA]</scope>
    <source>
        <strain evidence="1 2">KSX58</strain>
    </source>
</reference>
<gene>
    <name evidence="1" type="ORF">TKK_009118</name>
</gene>
<evidence type="ECO:0000313" key="2">
    <source>
        <dbReference type="Proteomes" id="UP001627154"/>
    </source>
</evidence>